<dbReference type="InterPro" id="IPR009050">
    <property type="entry name" value="Globin-like_sf"/>
</dbReference>
<dbReference type="GO" id="GO:0046872">
    <property type="term" value="F:metal ion binding"/>
    <property type="evidence" value="ECO:0007669"/>
    <property type="project" value="UniProtKB-KW"/>
</dbReference>
<dbReference type="Gene3D" id="1.10.490.10">
    <property type="entry name" value="Globins"/>
    <property type="match status" value="1"/>
</dbReference>
<comment type="similarity">
    <text evidence="4">Belongs to the globin family.</text>
</comment>
<keyword evidence="4" id="KW-0813">Transport</keyword>
<evidence type="ECO:0000313" key="8">
    <source>
        <dbReference type="Proteomes" id="UP000835052"/>
    </source>
</evidence>
<evidence type="ECO:0000256" key="3">
    <source>
        <dbReference type="ARBA" id="ARBA00023004"/>
    </source>
</evidence>
<evidence type="ECO:0000256" key="5">
    <source>
        <dbReference type="SAM" id="MobiDB-lite"/>
    </source>
</evidence>
<evidence type="ECO:0000259" key="6">
    <source>
        <dbReference type="PROSITE" id="PS01033"/>
    </source>
</evidence>
<keyword evidence="3" id="KW-0408">Iron</keyword>
<accession>A0A8S1HKQ2</accession>
<organism evidence="7 8">
    <name type="scientific">Caenorhabditis auriculariae</name>
    <dbReference type="NCBI Taxonomy" id="2777116"/>
    <lineage>
        <taxon>Eukaryota</taxon>
        <taxon>Metazoa</taxon>
        <taxon>Ecdysozoa</taxon>
        <taxon>Nematoda</taxon>
        <taxon>Chromadorea</taxon>
        <taxon>Rhabditida</taxon>
        <taxon>Rhabditina</taxon>
        <taxon>Rhabditomorpha</taxon>
        <taxon>Rhabditoidea</taxon>
        <taxon>Rhabditidae</taxon>
        <taxon>Peloderinae</taxon>
        <taxon>Caenorhabditis</taxon>
    </lineage>
</organism>
<protein>
    <recommendedName>
        <fullName evidence="6">Globin domain-containing protein</fullName>
    </recommendedName>
</protein>
<keyword evidence="2" id="KW-0479">Metal-binding</keyword>
<dbReference type="CDD" id="cd01040">
    <property type="entry name" value="Mb-like"/>
    <property type="match status" value="1"/>
</dbReference>
<sequence length="389" mass="43271">MGNQSTKSRDAKIATSRSHNAMRVEHDVIPRSASAIPPPERECPLHLGVESLSARPSSESDEYCSARTCDDDFSPASPKPLQHSRQSDDSKENSSEEHSIGSASLDIADAVTPRSHLSITRSTSSGMQKDDLPMSKYNSSIANSEKCVQKSNSTKSGKMGALKNQNSKEKAASTHSNPIPHAPIIQTCLHLTPAQIIFVRKTWQHARNQGALEPAISIFRNSFFKHPEIRQMIMHGTKNSGHERLKRHAQLFTTMMDDLIAGLDSPTATVAALREAGEKHVWPSRDQYGCPFRASLLDQFATAMIERTLEWGEKKDRTEATQTGWTKIVLFVVEQLKEGFQDEQKRQRRMRAKNIGNRNDYTSFSDVTASPLVTSGVGEIKRYNTVDNL</sequence>
<feature type="compositionally biased region" description="Polar residues" evidence="5">
    <location>
        <begin position="115"/>
        <end position="127"/>
    </location>
</feature>
<name>A0A8S1HKQ2_9PELO</name>
<gene>
    <name evidence="7" type="ORF">CAUJ_LOCUS11814</name>
</gene>
<dbReference type="OrthoDB" id="5848452at2759"/>
<keyword evidence="8" id="KW-1185">Reference proteome</keyword>
<dbReference type="GO" id="GO:0005344">
    <property type="term" value="F:oxygen carrier activity"/>
    <property type="evidence" value="ECO:0007669"/>
    <property type="project" value="UniProtKB-KW"/>
</dbReference>
<dbReference type="EMBL" id="CAJGYM010000062">
    <property type="protein sequence ID" value="CAD6195896.1"/>
    <property type="molecule type" value="Genomic_DNA"/>
</dbReference>
<proteinExistence type="inferred from homology"/>
<keyword evidence="1 4" id="KW-0349">Heme</keyword>
<dbReference type="Proteomes" id="UP000835052">
    <property type="component" value="Unassembled WGS sequence"/>
</dbReference>
<dbReference type="PANTHER" id="PTHR46458">
    <property type="entry name" value="BLR2807 PROTEIN"/>
    <property type="match status" value="1"/>
</dbReference>
<evidence type="ECO:0000313" key="7">
    <source>
        <dbReference type="EMBL" id="CAD6195896.1"/>
    </source>
</evidence>
<dbReference type="Pfam" id="PF00042">
    <property type="entry name" value="Globin"/>
    <property type="match status" value="1"/>
</dbReference>
<dbReference type="InterPro" id="IPR050532">
    <property type="entry name" value="Globin-like_OT"/>
</dbReference>
<evidence type="ECO:0000256" key="4">
    <source>
        <dbReference type="RuleBase" id="RU000356"/>
    </source>
</evidence>
<dbReference type="InterPro" id="IPR044399">
    <property type="entry name" value="Mb-like_M"/>
</dbReference>
<comment type="caution">
    <text evidence="7">The sequence shown here is derived from an EMBL/GenBank/DDBJ whole genome shotgun (WGS) entry which is preliminary data.</text>
</comment>
<dbReference type="PANTHER" id="PTHR46458:SF8">
    <property type="entry name" value="GLOBIN-LIKE PROTEIN 6"/>
    <property type="match status" value="1"/>
</dbReference>
<dbReference type="GO" id="GO:0020037">
    <property type="term" value="F:heme binding"/>
    <property type="evidence" value="ECO:0007669"/>
    <property type="project" value="InterPro"/>
</dbReference>
<dbReference type="AlphaFoldDB" id="A0A8S1HKQ2"/>
<dbReference type="InterPro" id="IPR012292">
    <property type="entry name" value="Globin/Proto"/>
</dbReference>
<dbReference type="SUPFAM" id="SSF46458">
    <property type="entry name" value="Globin-like"/>
    <property type="match status" value="1"/>
</dbReference>
<feature type="compositionally biased region" description="Basic and acidic residues" evidence="5">
    <location>
        <begin position="85"/>
        <end position="99"/>
    </location>
</feature>
<feature type="domain" description="Globin" evidence="6">
    <location>
        <begin position="190"/>
        <end position="341"/>
    </location>
</feature>
<evidence type="ECO:0000256" key="1">
    <source>
        <dbReference type="ARBA" id="ARBA00022617"/>
    </source>
</evidence>
<reference evidence="7" key="1">
    <citation type="submission" date="2020-10" db="EMBL/GenBank/DDBJ databases">
        <authorList>
            <person name="Kikuchi T."/>
        </authorList>
    </citation>
    <scope>NUCLEOTIDE SEQUENCE</scope>
    <source>
        <strain evidence="7">NKZ352</strain>
    </source>
</reference>
<dbReference type="InterPro" id="IPR000971">
    <property type="entry name" value="Globin"/>
</dbReference>
<feature type="region of interest" description="Disordered" evidence="5">
    <location>
        <begin position="1"/>
        <end position="178"/>
    </location>
</feature>
<evidence type="ECO:0000256" key="2">
    <source>
        <dbReference type="ARBA" id="ARBA00022723"/>
    </source>
</evidence>
<dbReference type="GO" id="GO:0019825">
    <property type="term" value="F:oxygen binding"/>
    <property type="evidence" value="ECO:0007669"/>
    <property type="project" value="InterPro"/>
</dbReference>
<dbReference type="PROSITE" id="PS01033">
    <property type="entry name" value="GLOBIN"/>
    <property type="match status" value="1"/>
</dbReference>
<keyword evidence="4" id="KW-0561">Oxygen transport</keyword>